<dbReference type="PANTHER" id="PTHR30349:SF77">
    <property type="entry name" value="TYROSINE RECOMBINASE XERC"/>
    <property type="match status" value="1"/>
</dbReference>
<feature type="active site" evidence="9">
    <location>
        <position position="342"/>
    </location>
</feature>
<protein>
    <recommendedName>
        <fullName evidence="9">Tyrosine recombinase XerC</fullName>
    </recommendedName>
</protein>
<dbReference type="SUPFAM" id="SSF56349">
    <property type="entry name" value="DNA breaking-rejoining enzymes"/>
    <property type="match status" value="1"/>
</dbReference>
<dbReference type="PATRIC" id="fig|1254432.3.peg.10140"/>
<evidence type="ECO:0000256" key="8">
    <source>
        <dbReference type="ARBA" id="ARBA00023306"/>
    </source>
</evidence>
<dbReference type="PANTHER" id="PTHR30349">
    <property type="entry name" value="PHAGE INTEGRASE-RELATED"/>
    <property type="match status" value="1"/>
</dbReference>
<dbReference type="InterPro" id="IPR002104">
    <property type="entry name" value="Integrase_catalytic"/>
</dbReference>
<feature type="active site" evidence="9">
    <location>
        <position position="368"/>
    </location>
</feature>
<dbReference type="GO" id="GO:0007059">
    <property type="term" value="P:chromosome segregation"/>
    <property type="evidence" value="ECO:0007669"/>
    <property type="project" value="UniProtKB-UniRule"/>
</dbReference>
<reference evidence="13 14" key="1">
    <citation type="journal article" date="2013" name="Sci. Rep.">
        <title>Extraordinary expansion of a Sorangium cellulosum genome from an alkaline milieu.</title>
        <authorList>
            <person name="Han K."/>
            <person name="Li Z.F."/>
            <person name="Peng R."/>
            <person name="Zhu L.P."/>
            <person name="Zhou T."/>
            <person name="Wang L.G."/>
            <person name="Li S.G."/>
            <person name="Zhang X.B."/>
            <person name="Hu W."/>
            <person name="Wu Z.H."/>
            <person name="Qin N."/>
            <person name="Li Y.Z."/>
        </authorList>
    </citation>
    <scope>NUCLEOTIDE SEQUENCE [LARGE SCALE GENOMIC DNA]</scope>
    <source>
        <strain evidence="13 14">So0157-2</strain>
    </source>
</reference>
<dbReference type="InterPro" id="IPR010998">
    <property type="entry name" value="Integrase_recombinase_N"/>
</dbReference>
<organism evidence="13 14">
    <name type="scientific">Sorangium cellulosum So0157-2</name>
    <dbReference type="NCBI Taxonomy" id="1254432"/>
    <lineage>
        <taxon>Bacteria</taxon>
        <taxon>Pseudomonadati</taxon>
        <taxon>Myxococcota</taxon>
        <taxon>Polyangia</taxon>
        <taxon>Polyangiales</taxon>
        <taxon>Polyangiaceae</taxon>
        <taxon>Sorangium</taxon>
    </lineage>
</organism>
<dbReference type="GO" id="GO:0005737">
    <property type="term" value="C:cytoplasm"/>
    <property type="evidence" value="ECO:0007669"/>
    <property type="project" value="UniProtKB-SubCell"/>
</dbReference>
<comment type="subunit">
    <text evidence="9">Forms a cyclic heterotetrameric complex composed of two molecules of XerC and two molecules of XerD.</text>
</comment>
<dbReference type="GO" id="GO:0003677">
    <property type="term" value="F:DNA binding"/>
    <property type="evidence" value="ECO:0007669"/>
    <property type="project" value="UniProtKB-UniRule"/>
</dbReference>
<keyword evidence="3 9" id="KW-0132">Cell division</keyword>
<name>S4YE00_SORCE</name>
<feature type="active site" evidence="9">
    <location>
        <position position="345"/>
    </location>
</feature>
<evidence type="ECO:0000256" key="5">
    <source>
        <dbReference type="ARBA" id="ARBA00022908"/>
    </source>
</evidence>
<dbReference type="CDD" id="cd00798">
    <property type="entry name" value="INT_XerDC_C"/>
    <property type="match status" value="1"/>
</dbReference>
<dbReference type="InterPro" id="IPR013762">
    <property type="entry name" value="Integrase-like_cat_sf"/>
</dbReference>
<dbReference type="InterPro" id="IPR004107">
    <property type="entry name" value="Integrase_SAM-like_N"/>
</dbReference>
<feature type="active site" evidence="9">
    <location>
        <position position="241"/>
    </location>
</feature>
<feature type="active site" evidence="9">
    <location>
        <position position="268"/>
    </location>
</feature>
<dbReference type="PROSITE" id="PS51900">
    <property type="entry name" value="CB"/>
    <property type="match status" value="1"/>
</dbReference>
<dbReference type="InterPro" id="IPR044068">
    <property type="entry name" value="CB"/>
</dbReference>
<dbReference type="InterPro" id="IPR023009">
    <property type="entry name" value="Tyrosine_recombinase_XerC/XerD"/>
</dbReference>
<feature type="domain" description="Core-binding (CB)" evidence="12">
    <location>
        <begin position="13"/>
        <end position="180"/>
    </location>
</feature>
<evidence type="ECO:0000256" key="9">
    <source>
        <dbReference type="HAMAP-Rule" id="MF_01808"/>
    </source>
</evidence>
<evidence type="ECO:0000256" key="6">
    <source>
        <dbReference type="ARBA" id="ARBA00023125"/>
    </source>
</evidence>
<dbReference type="Proteomes" id="UP000014803">
    <property type="component" value="Chromosome"/>
</dbReference>
<dbReference type="AlphaFoldDB" id="S4YE00"/>
<feature type="region of interest" description="Disordered" evidence="10">
    <location>
        <begin position="57"/>
        <end position="78"/>
    </location>
</feature>
<evidence type="ECO:0000256" key="4">
    <source>
        <dbReference type="ARBA" id="ARBA00022829"/>
    </source>
</evidence>
<dbReference type="KEGG" id="scu:SCE1572_44875"/>
<keyword evidence="6 9" id="KW-0238">DNA-binding</keyword>
<feature type="domain" description="Tyr recombinase" evidence="11">
    <location>
        <begin position="201"/>
        <end position="390"/>
    </location>
</feature>
<accession>S4YE00</accession>
<evidence type="ECO:0000256" key="1">
    <source>
        <dbReference type="ARBA" id="ARBA00004496"/>
    </source>
</evidence>
<dbReference type="HAMAP" id="MF_01808">
    <property type="entry name" value="Recomb_XerC_XerD"/>
    <property type="match status" value="1"/>
</dbReference>
<dbReference type="GO" id="GO:0051301">
    <property type="term" value="P:cell division"/>
    <property type="evidence" value="ECO:0007669"/>
    <property type="project" value="UniProtKB-KW"/>
</dbReference>
<dbReference type="STRING" id="1254432.SCE1572_44875"/>
<feature type="active site" description="O-(3'-phospho-DNA)-tyrosine intermediate" evidence="9">
    <location>
        <position position="377"/>
    </location>
</feature>
<dbReference type="RefSeq" id="WP_020740824.1">
    <property type="nucleotide sequence ID" value="NC_021658.1"/>
</dbReference>
<dbReference type="InterPro" id="IPR050090">
    <property type="entry name" value="Tyrosine_recombinase_XerCD"/>
</dbReference>
<evidence type="ECO:0000313" key="13">
    <source>
        <dbReference type="EMBL" id="AGP41013.1"/>
    </source>
</evidence>
<dbReference type="GO" id="GO:0009037">
    <property type="term" value="F:tyrosine-based site-specific recombinase activity"/>
    <property type="evidence" value="ECO:0007669"/>
    <property type="project" value="UniProtKB-UniRule"/>
</dbReference>
<evidence type="ECO:0000256" key="10">
    <source>
        <dbReference type="SAM" id="MobiDB-lite"/>
    </source>
</evidence>
<keyword evidence="7 9" id="KW-0233">DNA recombination</keyword>
<dbReference type="PROSITE" id="PS51898">
    <property type="entry name" value="TYR_RECOMBINASE"/>
    <property type="match status" value="1"/>
</dbReference>
<dbReference type="InterPro" id="IPR011010">
    <property type="entry name" value="DNA_brk_join_enz"/>
</dbReference>
<keyword evidence="4 9" id="KW-0159">Chromosome partition</keyword>
<comment type="subcellular location">
    <subcellularLocation>
        <location evidence="1 9">Cytoplasm</location>
    </subcellularLocation>
</comment>
<comment type="similarity">
    <text evidence="9">Belongs to the 'phage' integrase family. XerC subfamily.</text>
</comment>
<evidence type="ECO:0000256" key="7">
    <source>
        <dbReference type="ARBA" id="ARBA00023172"/>
    </source>
</evidence>
<dbReference type="HOGENOM" id="CLU_027562_9_0_7"/>
<dbReference type="OrthoDB" id="9801717at2"/>
<dbReference type="EMBL" id="CP003969">
    <property type="protein sequence ID" value="AGP41013.1"/>
    <property type="molecule type" value="Genomic_DNA"/>
</dbReference>
<gene>
    <name evidence="9" type="primary">xerC</name>
    <name evidence="13" type="ORF">SCE1572_44875</name>
</gene>
<dbReference type="Gene3D" id="1.10.150.130">
    <property type="match status" value="1"/>
</dbReference>
<dbReference type="Pfam" id="PF00589">
    <property type="entry name" value="Phage_integrase"/>
    <property type="match status" value="1"/>
</dbReference>
<proteinExistence type="inferred from homology"/>
<evidence type="ECO:0000256" key="3">
    <source>
        <dbReference type="ARBA" id="ARBA00022618"/>
    </source>
</evidence>
<dbReference type="GO" id="GO:0006313">
    <property type="term" value="P:DNA transposition"/>
    <property type="evidence" value="ECO:0007669"/>
    <property type="project" value="UniProtKB-UniRule"/>
</dbReference>
<keyword evidence="8 9" id="KW-0131">Cell cycle</keyword>
<evidence type="ECO:0000256" key="2">
    <source>
        <dbReference type="ARBA" id="ARBA00022490"/>
    </source>
</evidence>
<dbReference type="SUPFAM" id="SSF47823">
    <property type="entry name" value="lambda integrase-like, N-terminal domain"/>
    <property type="match status" value="1"/>
</dbReference>
<evidence type="ECO:0000313" key="14">
    <source>
        <dbReference type="Proteomes" id="UP000014803"/>
    </source>
</evidence>
<evidence type="ECO:0000259" key="12">
    <source>
        <dbReference type="PROSITE" id="PS51900"/>
    </source>
</evidence>
<keyword evidence="2 9" id="KW-0963">Cytoplasm</keyword>
<dbReference type="Gene3D" id="1.10.443.10">
    <property type="entry name" value="Intergrase catalytic core"/>
    <property type="match status" value="1"/>
</dbReference>
<evidence type="ECO:0000259" key="11">
    <source>
        <dbReference type="PROSITE" id="PS51898"/>
    </source>
</evidence>
<dbReference type="eggNOG" id="COG4974">
    <property type="taxonomic scope" value="Bacteria"/>
</dbReference>
<keyword evidence="5 9" id="KW-0229">DNA integration</keyword>
<dbReference type="Pfam" id="PF02899">
    <property type="entry name" value="Phage_int_SAM_1"/>
    <property type="match status" value="1"/>
</dbReference>
<comment type="function">
    <text evidence="9">Site-specific tyrosine recombinase, which acts by catalyzing the cutting and rejoining of the recombining DNA molecules. The XerC-XerD complex is essential to convert dimers of the bacterial chromosome into monomers to permit their segregation at cell division. It also contributes to the segregational stability of plasmids.</text>
</comment>
<sequence length="409" mass="43386">MHVRRGGDRSGETTLEQAIARFLTYLTAERRASRHTVAAYRRDLEQLARFAREKAAANADHRPAPARGKAQTAGKVPAAGRVPAAGKVPAAGDNAGKVPAAGRVPAAGKVPAASNLPAAGHAAGEAPAAGGDTTAVEDTAVTGVDVLLLRSWLGSLARTHAPASIARKVGAARALLRYLERRGEVDKNAAAQLALPKVRRPLPTFLDVDAAAEVMEIPGADTAEGLRDRAILETLYGAGLRVSELCGLDLAHVDRRPADRASVRVLGKGDKERIVPLGSHAVAAIERYLERRDELTDPTTGARDPRALFLSRRGARIGVRRVQALVQRYGALGAGRSDLHPHALRHTCATHLLDGGADLRAIQKLLGHASLATTQRYTHVSIDHLLKVYDAAHPMARNAHPMARKRSPA</sequence>